<feature type="chain" id="PRO_5008058604" evidence="1">
    <location>
        <begin position="21"/>
        <end position="172"/>
    </location>
</feature>
<dbReference type="OrthoDB" id="10598904at2759"/>
<reference evidence="2 3" key="1">
    <citation type="submission" date="2016-05" db="EMBL/GenBank/DDBJ databases">
        <title>Comparative analysis of secretome profiles of manganese(II)-oxidizing ascomycete fungi.</title>
        <authorList>
            <consortium name="DOE Joint Genome Institute"/>
            <person name="Zeiner C.A."/>
            <person name="Purvine S.O."/>
            <person name="Zink E.M."/>
            <person name="Wu S."/>
            <person name="Pasa-Tolic L."/>
            <person name="Chaput D.L."/>
            <person name="Haridas S."/>
            <person name="Grigoriev I.V."/>
            <person name="Santelli C.M."/>
            <person name="Hansel C.M."/>
        </authorList>
    </citation>
    <scope>NUCLEOTIDE SEQUENCE [LARGE SCALE GENOMIC DNA]</scope>
    <source>
        <strain evidence="2 3">AP3s5-JAC2a</strain>
    </source>
</reference>
<keyword evidence="1" id="KW-0732">Signal</keyword>
<feature type="signal peptide" evidence="1">
    <location>
        <begin position="1"/>
        <end position="20"/>
    </location>
</feature>
<protein>
    <submittedName>
        <fullName evidence="2">Uncharacterized protein</fullName>
    </submittedName>
</protein>
<dbReference type="RefSeq" id="XP_018040306.1">
    <property type="nucleotide sequence ID" value="XM_018183867.1"/>
</dbReference>
<evidence type="ECO:0000313" key="2">
    <source>
        <dbReference type="EMBL" id="OAG09941.1"/>
    </source>
</evidence>
<accession>A0A177CRW7</accession>
<dbReference type="EMBL" id="KV441549">
    <property type="protein sequence ID" value="OAG09941.1"/>
    <property type="molecule type" value="Genomic_DNA"/>
</dbReference>
<evidence type="ECO:0000256" key="1">
    <source>
        <dbReference type="SAM" id="SignalP"/>
    </source>
</evidence>
<gene>
    <name evidence="2" type="ORF">CC84DRAFT_1235906</name>
</gene>
<dbReference type="GeneID" id="28767353"/>
<keyword evidence="3" id="KW-1185">Reference proteome</keyword>
<dbReference type="InParanoid" id="A0A177CRW7"/>
<dbReference type="AlphaFoldDB" id="A0A177CRW7"/>
<sequence>MVALLRLIPALMLAASGIIAAPVTTRTEISEVSPSNKPTAHVKVAASSLWNKQVDSIEVRQDGDFDLSQLDPSMWNGGSVQVKNKSDSLWDSLFNWWNKRSLDTTLRQRSEGAGAGSIEGPLSERSIWARQDDAPLSEEQPEGNGLPGNAYNGSAEVKVKAFSIWNPWTWWG</sequence>
<proteinExistence type="predicted"/>
<organism evidence="2 3">
    <name type="scientific">Paraphaeosphaeria sporulosa</name>
    <dbReference type="NCBI Taxonomy" id="1460663"/>
    <lineage>
        <taxon>Eukaryota</taxon>
        <taxon>Fungi</taxon>
        <taxon>Dikarya</taxon>
        <taxon>Ascomycota</taxon>
        <taxon>Pezizomycotina</taxon>
        <taxon>Dothideomycetes</taxon>
        <taxon>Pleosporomycetidae</taxon>
        <taxon>Pleosporales</taxon>
        <taxon>Massarineae</taxon>
        <taxon>Didymosphaeriaceae</taxon>
        <taxon>Paraphaeosphaeria</taxon>
    </lineage>
</organism>
<name>A0A177CRW7_9PLEO</name>
<dbReference type="Proteomes" id="UP000077069">
    <property type="component" value="Unassembled WGS sequence"/>
</dbReference>
<evidence type="ECO:0000313" key="3">
    <source>
        <dbReference type="Proteomes" id="UP000077069"/>
    </source>
</evidence>